<protein>
    <submittedName>
        <fullName evidence="1">Uncharacterized protein</fullName>
    </submittedName>
</protein>
<evidence type="ECO:0000313" key="1">
    <source>
        <dbReference type="EMBL" id="SVC99236.1"/>
    </source>
</evidence>
<dbReference type="AlphaFoldDB" id="A0A382RNK8"/>
<accession>A0A382RNK8</accession>
<organism evidence="1">
    <name type="scientific">marine metagenome</name>
    <dbReference type="NCBI Taxonomy" id="408172"/>
    <lineage>
        <taxon>unclassified sequences</taxon>
        <taxon>metagenomes</taxon>
        <taxon>ecological metagenomes</taxon>
    </lineage>
</organism>
<reference evidence="1" key="1">
    <citation type="submission" date="2018-05" db="EMBL/GenBank/DDBJ databases">
        <authorList>
            <person name="Lanie J.A."/>
            <person name="Ng W.-L."/>
            <person name="Kazmierczak K.M."/>
            <person name="Andrzejewski T.M."/>
            <person name="Davidsen T.M."/>
            <person name="Wayne K.J."/>
            <person name="Tettelin H."/>
            <person name="Glass J.I."/>
            <person name="Rusch D."/>
            <person name="Podicherti R."/>
            <person name="Tsui H.-C.T."/>
            <person name="Winkler M.E."/>
        </authorList>
    </citation>
    <scope>NUCLEOTIDE SEQUENCE</scope>
</reference>
<feature type="non-terminal residue" evidence="1">
    <location>
        <position position="1"/>
    </location>
</feature>
<gene>
    <name evidence="1" type="ORF">METZ01_LOCUS352090</name>
</gene>
<proteinExistence type="predicted"/>
<sequence length="36" mass="3985">VLAEASLAEKLLDWVPKHSDAATLLETSLRAYRKST</sequence>
<dbReference type="EMBL" id="UINC01123036">
    <property type="protein sequence ID" value="SVC99236.1"/>
    <property type="molecule type" value="Genomic_DNA"/>
</dbReference>
<name>A0A382RNK8_9ZZZZ</name>